<reference evidence="2" key="2">
    <citation type="journal article" date="2024" name="Plant">
        <title>Genomic evolution and insights into agronomic trait innovations of Sesamum species.</title>
        <authorList>
            <person name="Miao H."/>
            <person name="Wang L."/>
            <person name="Qu L."/>
            <person name="Liu H."/>
            <person name="Sun Y."/>
            <person name="Le M."/>
            <person name="Wang Q."/>
            <person name="Wei S."/>
            <person name="Zheng Y."/>
            <person name="Lin W."/>
            <person name="Duan Y."/>
            <person name="Cao H."/>
            <person name="Xiong S."/>
            <person name="Wang X."/>
            <person name="Wei L."/>
            <person name="Li C."/>
            <person name="Ma Q."/>
            <person name="Ju M."/>
            <person name="Zhao R."/>
            <person name="Li G."/>
            <person name="Mu C."/>
            <person name="Tian Q."/>
            <person name="Mei H."/>
            <person name="Zhang T."/>
            <person name="Gao T."/>
            <person name="Zhang H."/>
        </authorList>
    </citation>
    <scope>NUCLEOTIDE SEQUENCE</scope>
    <source>
        <strain evidence="2">KEN1</strain>
    </source>
</reference>
<evidence type="ECO:0000256" key="1">
    <source>
        <dbReference type="SAM" id="MobiDB-lite"/>
    </source>
</evidence>
<sequence length="61" mass="6755">MHVLLTYTPFHFIRYTVATYSLLPTPPSRQPQPPSPEPPLASTDNGFKAENLDGDGLRETA</sequence>
<evidence type="ECO:0000313" key="2">
    <source>
        <dbReference type="EMBL" id="KAL0461608.1"/>
    </source>
</evidence>
<proteinExistence type="predicted"/>
<dbReference type="AlphaFoldDB" id="A0AAW2Y758"/>
<organism evidence="2">
    <name type="scientific">Sesamum latifolium</name>
    <dbReference type="NCBI Taxonomy" id="2727402"/>
    <lineage>
        <taxon>Eukaryota</taxon>
        <taxon>Viridiplantae</taxon>
        <taxon>Streptophyta</taxon>
        <taxon>Embryophyta</taxon>
        <taxon>Tracheophyta</taxon>
        <taxon>Spermatophyta</taxon>
        <taxon>Magnoliopsida</taxon>
        <taxon>eudicotyledons</taxon>
        <taxon>Gunneridae</taxon>
        <taxon>Pentapetalae</taxon>
        <taxon>asterids</taxon>
        <taxon>lamiids</taxon>
        <taxon>Lamiales</taxon>
        <taxon>Pedaliaceae</taxon>
        <taxon>Sesamum</taxon>
    </lineage>
</organism>
<reference evidence="2" key="1">
    <citation type="submission" date="2020-06" db="EMBL/GenBank/DDBJ databases">
        <authorList>
            <person name="Li T."/>
            <person name="Hu X."/>
            <person name="Zhang T."/>
            <person name="Song X."/>
            <person name="Zhang H."/>
            <person name="Dai N."/>
            <person name="Sheng W."/>
            <person name="Hou X."/>
            <person name="Wei L."/>
        </authorList>
    </citation>
    <scope>NUCLEOTIDE SEQUENCE</scope>
    <source>
        <strain evidence="2">KEN1</strain>
        <tissue evidence="2">Leaf</tissue>
    </source>
</reference>
<dbReference type="EMBL" id="JACGWN010000001">
    <property type="protein sequence ID" value="KAL0461608.1"/>
    <property type="molecule type" value="Genomic_DNA"/>
</dbReference>
<gene>
    <name evidence="2" type="ORF">Slati_0048400</name>
</gene>
<accession>A0AAW2Y758</accession>
<feature type="region of interest" description="Disordered" evidence="1">
    <location>
        <begin position="24"/>
        <end position="61"/>
    </location>
</feature>
<comment type="caution">
    <text evidence="2">The sequence shown here is derived from an EMBL/GenBank/DDBJ whole genome shotgun (WGS) entry which is preliminary data.</text>
</comment>
<name>A0AAW2Y758_9LAMI</name>
<protein>
    <submittedName>
        <fullName evidence="2">Uncharacterized protein</fullName>
    </submittedName>
</protein>
<feature type="compositionally biased region" description="Pro residues" evidence="1">
    <location>
        <begin position="24"/>
        <end position="39"/>
    </location>
</feature>